<organism evidence="1 2">
    <name type="scientific">Dissostichus eleginoides</name>
    <name type="common">Patagonian toothfish</name>
    <name type="synonym">Dissostichus amissus</name>
    <dbReference type="NCBI Taxonomy" id="100907"/>
    <lineage>
        <taxon>Eukaryota</taxon>
        <taxon>Metazoa</taxon>
        <taxon>Chordata</taxon>
        <taxon>Craniata</taxon>
        <taxon>Vertebrata</taxon>
        <taxon>Euteleostomi</taxon>
        <taxon>Actinopterygii</taxon>
        <taxon>Neopterygii</taxon>
        <taxon>Teleostei</taxon>
        <taxon>Neoteleostei</taxon>
        <taxon>Acanthomorphata</taxon>
        <taxon>Eupercaria</taxon>
        <taxon>Perciformes</taxon>
        <taxon>Notothenioidei</taxon>
        <taxon>Nototheniidae</taxon>
        <taxon>Dissostichus</taxon>
    </lineage>
</organism>
<dbReference type="AlphaFoldDB" id="A0AAD9F5B9"/>
<gene>
    <name evidence="1" type="ORF">KUDE01_029997</name>
</gene>
<reference evidence="1" key="1">
    <citation type="submission" date="2023-04" db="EMBL/GenBank/DDBJ databases">
        <title>Chromosome-level genome of Chaenocephalus aceratus.</title>
        <authorList>
            <person name="Park H."/>
        </authorList>
    </citation>
    <scope>NUCLEOTIDE SEQUENCE</scope>
    <source>
        <strain evidence="1">DE</strain>
        <tissue evidence="1">Muscle</tissue>
    </source>
</reference>
<accession>A0AAD9F5B9</accession>
<protein>
    <submittedName>
        <fullName evidence="1">Ankyrin repeat domain containing protein 24</fullName>
    </submittedName>
</protein>
<proteinExistence type="predicted"/>
<sequence>MKLLKKETLRSPQYLVIHTGTNDPHTLRRDTAEAVRKMAEQASKEFPEFRHPHCGQICSNSCSLSPSPPTAAELCCSCSPDDAAHPPSPCYL</sequence>
<evidence type="ECO:0000313" key="2">
    <source>
        <dbReference type="Proteomes" id="UP001228049"/>
    </source>
</evidence>
<comment type="caution">
    <text evidence="1">The sequence shown here is derived from an EMBL/GenBank/DDBJ whole genome shotgun (WGS) entry which is preliminary data.</text>
</comment>
<dbReference type="EMBL" id="JASDAP010000020">
    <property type="protein sequence ID" value="KAK1886280.1"/>
    <property type="molecule type" value="Genomic_DNA"/>
</dbReference>
<name>A0AAD9F5B9_DISEL</name>
<evidence type="ECO:0000313" key="1">
    <source>
        <dbReference type="EMBL" id="KAK1886280.1"/>
    </source>
</evidence>
<dbReference type="Proteomes" id="UP001228049">
    <property type="component" value="Unassembled WGS sequence"/>
</dbReference>
<keyword evidence="2" id="KW-1185">Reference proteome</keyword>